<evidence type="ECO:0000256" key="5">
    <source>
        <dbReference type="SAM" id="Coils"/>
    </source>
</evidence>
<feature type="region of interest" description="Disordered" evidence="6">
    <location>
        <begin position="117"/>
        <end position="168"/>
    </location>
</feature>
<dbReference type="Gene3D" id="3.10.20.90">
    <property type="entry name" value="Phosphatidylinositol 3-kinase Catalytic Subunit, Chain A, domain 1"/>
    <property type="match status" value="1"/>
</dbReference>
<evidence type="ECO:0000256" key="3">
    <source>
        <dbReference type="ARBA" id="ARBA00022737"/>
    </source>
</evidence>
<feature type="domain" description="PDZ" evidence="7">
    <location>
        <begin position="355"/>
        <end position="443"/>
    </location>
</feature>
<feature type="compositionally biased region" description="Polar residues" evidence="6">
    <location>
        <begin position="768"/>
        <end position="778"/>
    </location>
</feature>
<organism evidence="8 9">
    <name type="scientific">Diaphorina citri</name>
    <name type="common">Asian citrus psyllid</name>
    <dbReference type="NCBI Taxonomy" id="121845"/>
    <lineage>
        <taxon>Eukaryota</taxon>
        <taxon>Metazoa</taxon>
        <taxon>Ecdysozoa</taxon>
        <taxon>Arthropoda</taxon>
        <taxon>Hexapoda</taxon>
        <taxon>Insecta</taxon>
        <taxon>Pterygota</taxon>
        <taxon>Neoptera</taxon>
        <taxon>Paraneoptera</taxon>
        <taxon>Hemiptera</taxon>
        <taxon>Sternorrhyncha</taxon>
        <taxon>Psylloidea</taxon>
        <taxon>Psyllidae</taxon>
        <taxon>Diaphorininae</taxon>
        <taxon>Diaphorina</taxon>
    </lineage>
</organism>
<feature type="region of interest" description="Disordered" evidence="6">
    <location>
        <begin position="742"/>
        <end position="845"/>
    </location>
</feature>
<dbReference type="InterPro" id="IPR001478">
    <property type="entry name" value="PDZ"/>
</dbReference>
<dbReference type="PANTHER" id="PTHR16484:SF17">
    <property type="entry name" value="BAZOOKA, ISOFORM B"/>
    <property type="match status" value="1"/>
</dbReference>
<dbReference type="KEGG" id="dci:103516461"/>
<dbReference type="InterPro" id="IPR036034">
    <property type="entry name" value="PDZ_sf"/>
</dbReference>
<dbReference type="GO" id="GO:0005912">
    <property type="term" value="C:adherens junction"/>
    <property type="evidence" value="ECO:0007669"/>
    <property type="project" value="TreeGrafter"/>
</dbReference>
<dbReference type="AlphaFoldDB" id="A0A3Q0J856"/>
<dbReference type="InterPro" id="IPR052213">
    <property type="entry name" value="PAR3"/>
</dbReference>
<dbReference type="GO" id="GO:0035091">
    <property type="term" value="F:phosphatidylinositol binding"/>
    <property type="evidence" value="ECO:0007669"/>
    <property type="project" value="TreeGrafter"/>
</dbReference>
<comment type="similarity">
    <text evidence="1">Belongs to the PAR3 family.</text>
</comment>
<feature type="region of interest" description="Disordered" evidence="6">
    <location>
        <begin position="906"/>
        <end position="988"/>
    </location>
</feature>
<feature type="domain" description="PDZ" evidence="7">
    <location>
        <begin position="268"/>
        <end position="341"/>
    </location>
</feature>
<evidence type="ECO:0000313" key="8">
    <source>
        <dbReference type="Proteomes" id="UP000079169"/>
    </source>
</evidence>
<sequence>SGDTWVAVHSLQSQSDGGILDPDDKLSDVADDREQIIANFEDGDGPHHHAGGDGASGSSVGTGSPDIFQLQDGKYRTDIEVTNEQIASGVPVSLHVRRGSEPALNLPNGISNGHIVGPPPIPDVNQSKRWSAAAPSLDDQPPLLRKNELKPSSNGYSSGKWGRYPDEEDELPLRPHTFSREGSNRLSMQFLGESPGGFRYMEAMERLNTLPGKSGPMVNGHHKTSFSLPRENKRKEPLGQANSNPPSCSATSPSTHCTDSKSYAKSEFVVLPLDHRSLGLHVVPDYDPLGKERGLLITGIEDGSPAAKNGRLALFDRIVEINGRQLIDLPEDNPESKLDESLVFPWKQKEILQFDIPVHDTEKAGLGVSVKGKTTANTSGGSNGGALNSSASTDLGIFIKSVINGGAASRDGRLRTNDQLLSVNGISLLGKSNTSAMETLRRAMLQSDGPCPGIISITVARKVPSPPPSRHARQNSSSSLLAESSNKTSEFDKSENYICIQMAEDNATYRNAQGVIRVIRGRGCNESFRAAVDRSYDAPLSLNEIRMDTLAEDEGEPGHFGPRQSSLHSTLDAKLVKAQQAHKKKTGLLKGIGWNMFRFGKHRKPVEMSAPASHLGITMRDSNIEEADESEKEAARKAMREEQERLQEKYRVHAQRHNDLQQLAQTHREVSREPSSDLQIQSLCCTNSKSMDIPEKSRYIVLTFDTARDRTKELLPASARSNGEVKRRKKRKDIVSVIPVVYAGPNDDERDNHHHQQQQFGSRDREGSYSSTNSNSEGHASRTERIQQLRAQHQRRHMERRGHYPLDEREEHYEEVLRQQKLDPPTENTYDNHNGLVNRPGSRLGITDPNRFSHYVNYEEIQQHLDRRQQHYHSQRRDYRESNHRPVSNFYEYESVQVMMRSQGANPIYSDAHSNSLPRRNDLPNIHGMSPQSGGGYSPNSRVYQNHTPPHSQYNNNRMSLYSSSSSTKHPPAHYRNSIHGSGGPEYKTRHNLGGPFVTQVTIRDHQAIPNGPKV</sequence>
<feature type="compositionally biased region" description="Basic and acidic residues" evidence="6">
    <location>
        <begin position="22"/>
        <end position="35"/>
    </location>
</feature>
<feature type="non-terminal residue" evidence="9">
    <location>
        <position position="1"/>
    </location>
</feature>
<dbReference type="Pfam" id="PF00595">
    <property type="entry name" value="PDZ"/>
    <property type="match status" value="2"/>
</dbReference>
<keyword evidence="5" id="KW-0175">Coiled coil</keyword>
<feature type="compositionally biased region" description="Basic and acidic residues" evidence="6">
    <location>
        <begin position="865"/>
        <end position="884"/>
    </location>
</feature>
<evidence type="ECO:0000313" key="9">
    <source>
        <dbReference type="RefSeq" id="XP_026684652.1"/>
    </source>
</evidence>
<accession>A0A3Q0J856</accession>
<dbReference type="GO" id="GO:0045197">
    <property type="term" value="P:establishment or maintenance of epithelial cell apical/basal polarity"/>
    <property type="evidence" value="ECO:0007669"/>
    <property type="project" value="TreeGrafter"/>
</dbReference>
<keyword evidence="8" id="KW-1185">Reference proteome</keyword>
<dbReference type="InterPro" id="IPR021922">
    <property type="entry name" value="Par3/HAL_N"/>
</dbReference>
<dbReference type="GO" id="GO:0051301">
    <property type="term" value="P:cell division"/>
    <property type="evidence" value="ECO:0007669"/>
    <property type="project" value="UniProtKB-KW"/>
</dbReference>
<dbReference type="GO" id="GO:0007155">
    <property type="term" value="P:cell adhesion"/>
    <property type="evidence" value="ECO:0007669"/>
    <property type="project" value="TreeGrafter"/>
</dbReference>
<dbReference type="GO" id="GO:0016324">
    <property type="term" value="C:apical plasma membrane"/>
    <property type="evidence" value="ECO:0007669"/>
    <property type="project" value="TreeGrafter"/>
</dbReference>
<keyword evidence="4" id="KW-0131">Cell cycle</keyword>
<keyword evidence="2" id="KW-0132">Cell division</keyword>
<proteinExistence type="inferred from homology"/>
<dbReference type="SUPFAM" id="SSF50156">
    <property type="entry name" value="PDZ domain-like"/>
    <property type="match status" value="2"/>
</dbReference>
<dbReference type="GO" id="GO:0030010">
    <property type="term" value="P:establishment of cell polarity"/>
    <property type="evidence" value="ECO:0007669"/>
    <property type="project" value="TreeGrafter"/>
</dbReference>
<evidence type="ECO:0000259" key="7">
    <source>
        <dbReference type="PROSITE" id="PS50106"/>
    </source>
</evidence>
<dbReference type="CDD" id="cd23059">
    <property type="entry name" value="PDZ3_Par3-like"/>
    <property type="match status" value="1"/>
</dbReference>
<name>A0A3Q0J856_DIACI</name>
<feature type="region of interest" description="Disordered" evidence="6">
    <location>
        <begin position="1"/>
        <end position="68"/>
    </location>
</feature>
<dbReference type="GO" id="GO:0043296">
    <property type="term" value="C:apical junction complex"/>
    <property type="evidence" value="ECO:0007669"/>
    <property type="project" value="TreeGrafter"/>
</dbReference>
<dbReference type="GeneID" id="103516461"/>
<evidence type="ECO:0000256" key="4">
    <source>
        <dbReference type="ARBA" id="ARBA00023306"/>
    </source>
</evidence>
<dbReference type="RefSeq" id="XP_026684652.1">
    <property type="nucleotide sequence ID" value="XM_026828851.1"/>
</dbReference>
<dbReference type="STRING" id="121845.A0A3Q0J856"/>
<dbReference type="GO" id="GO:0000226">
    <property type="term" value="P:microtubule cytoskeleton organization"/>
    <property type="evidence" value="ECO:0007669"/>
    <property type="project" value="TreeGrafter"/>
</dbReference>
<dbReference type="Gene3D" id="2.30.42.10">
    <property type="match status" value="2"/>
</dbReference>
<evidence type="ECO:0000256" key="6">
    <source>
        <dbReference type="SAM" id="MobiDB-lite"/>
    </source>
</evidence>
<reference evidence="9" key="1">
    <citation type="submission" date="2025-08" db="UniProtKB">
        <authorList>
            <consortium name="RefSeq"/>
        </authorList>
    </citation>
    <scope>IDENTIFICATION</scope>
</reference>
<dbReference type="SMART" id="SM00228">
    <property type="entry name" value="PDZ"/>
    <property type="match status" value="2"/>
</dbReference>
<feature type="compositionally biased region" description="Low complexity" evidence="6">
    <location>
        <begin position="476"/>
        <end position="485"/>
    </location>
</feature>
<dbReference type="PROSITE" id="PS50106">
    <property type="entry name" value="PDZ"/>
    <property type="match status" value="2"/>
</dbReference>
<keyword evidence="3" id="KW-0677">Repeat</keyword>
<feature type="compositionally biased region" description="Polar residues" evidence="6">
    <location>
        <begin position="938"/>
        <end position="962"/>
    </location>
</feature>
<protein>
    <submittedName>
        <fullName evidence="9">Partitioning defective 3 homolog</fullName>
    </submittedName>
</protein>
<dbReference type="PANTHER" id="PTHR16484">
    <property type="entry name" value="PARTITIONING DEFECTIVE 3 RELATED"/>
    <property type="match status" value="1"/>
</dbReference>
<dbReference type="Proteomes" id="UP000079169">
    <property type="component" value="Unplaced"/>
</dbReference>
<dbReference type="Pfam" id="PF12053">
    <property type="entry name" value="Par3_HAL_N_term"/>
    <property type="match status" value="1"/>
</dbReference>
<dbReference type="GO" id="GO:0008104">
    <property type="term" value="P:intracellular protein localization"/>
    <property type="evidence" value="ECO:0007669"/>
    <property type="project" value="TreeGrafter"/>
</dbReference>
<feature type="region of interest" description="Disordered" evidence="6">
    <location>
        <begin position="865"/>
        <end position="886"/>
    </location>
</feature>
<feature type="region of interest" description="Disordered" evidence="6">
    <location>
        <begin position="461"/>
        <end position="488"/>
    </location>
</feature>
<evidence type="ECO:0000256" key="1">
    <source>
        <dbReference type="ARBA" id="ARBA00005358"/>
    </source>
</evidence>
<dbReference type="GO" id="GO:0005938">
    <property type="term" value="C:cell cortex"/>
    <property type="evidence" value="ECO:0007669"/>
    <property type="project" value="TreeGrafter"/>
</dbReference>
<evidence type="ECO:0000256" key="2">
    <source>
        <dbReference type="ARBA" id="ARBA00022618"/>
    </source>
</evidence>
<feature type="region of interest" description="Disordered" evidence="6">
    <location>
        <begin position="210"/>
        <end position="257"/>
    </location>
</feature>
<dbReference type="PaxDb" id="121845-A0A3Q0J856"/>
<gene>
    <name evidence="9" type="primary">LOC103516461</name>
</gene>
<feature type="compositionally biased region" description="Basic and acidic residues" evidence="6">
    <location>
        <begin position="801"/>
        <end position="821"/>
    </location>
</feature>
<feature type="compositionally biased region" description="Polar residues" evidence="6">
    <location>
        <begin position="240"/>
        <end position="257"/>
    </location>
</feature>
<dbReference type="GO" id="GO:0051660">
    <property type="term" value="P:establishment of centrosome localization"/>
    <property type="evidence" value="ECO:0007669"/>
    <property type="project" value="TreeGrafter"/>
</dbReference>
<feature type="coiled-coil region" evidence="5">
    <location>
        <begin position="624"/>
        <end position="656"/>
    </location>
</feature>
<feature type="compositionally biased region" description="Low complexity" evidence="6">
    <location>
        <begin position="56"/>
        <end position="65"/>
    </location>
</feature>